<evidence type="ECO:0000313" key="5">
    <source>
        <dbReference type="EMBL" id="HGY54549.1"/>
    </source>
</evidence>
<dbReference type="Proteomes" id="UP000885779">
    <property type="component" value="Unassembled WGS sequence"/>
</dbReference>
<keyword evidence="2" id="KW-0680">Restriction system</keyword>
<dbReference type="GO" id="GO:0009307">
    <property type="term" value="P:DNA restriction-modification system"/>
    <property type="evidence" value="ECO:0007669"/>
    <property type="project" value="UniProtKB-KW"/>
</dbReference>
<proteinExistence type="inferred from homology"/>
<dbReference type="PANTHER" id="PTHR30408">
    <property type="entry name" value="TYPE-1 RESTRICTION ENZYME ECOKI SPECIFICITY PROTEIN"/>
    <property type="match status" value="1"/>
</dbReference>
<keyword evidence="5" id="KW-0378">Hydrolase</keyword>
<name>A0A7V4U0D5_CALAY</name>
<evidence type="ECO:0000256" key="1">
    <source>
        <dbReference type="ARBA" id="ARBA00010923"/>
    </source>
</evidence>
<evidence type="ECO:0000256" key="3">
    <source>
        <dbReference type="ARBA" id="ARBA00023125"/>
    </source>
</evidence>
<accession>A0A7V4U0D5</accession>
<dbReference type="InterPro" id="IPR052021">
    <property type="entry name" value="Type-I_RS_S_subunit"/>
</dbReference>
<dbReference type="PANTHER" id="PTHR30408:SF12">
    <property type="entry name" value="TYPE I RESTRICTION ENZYME MJAVIII SPECIFICITY SUBUNIT"/>
    <property type="match status" value="1"/>
</dbReference>
<dbReference type="CDD" id="cd17260">
    <property type="entry name" value="RMtype1_S_EcoEI-TRD1-CR1_like"/>
    <property type="match status" value="1"/>
</dbReference>
<gene>
    <name evidence="5" type="ORF">ENK44_02495</name>
</gene>
<dbReference type="GO" id="GO:0004519">
    <property type="term" value="F:endonuclease activity"/>
    <property type="evidence" value="ECO:0007669"/>
    <property type="project" value="UniProtKB-KW"/>
</dbReference>
<dbReference type="GO" id="GO:0003677">
    <property type="term" value="F:DNA binding"/>
    <property type="evidence" value="ECO:0007669"/>
    <property type="project" value="UniProtKB-KW"/>
</dbReference>
<evidence type="ECO:0000259" key="4">
    <source>
        <dbReference type="Pfam" id="PF01420"/>
    </source>
</evidence>
<comment type="caution">
    <text evidence="5">The sequence shown here is derived from an EMBL/GenBank/DDBJ whole genome shotgun (WGS) entry which is preliminary data.</text>
</comment>
<organism evidence="5">
    <name type="scientific">Caldithrix abyssi</name>
    <dbReference type="NCBI Taxonomy" id="187145"/>
    <lineage>
        <taxon>Bacteria</taxon>
        <taxon>Pseudomonadati</taxon>
        <taxon>Calditrichota</taxon>
        <taxon>Calditrichia</taxon>
        <taxon>Calditrichales</taxon>
        <taxon>Calditrichaceae</taxon>
        <taxon>Caldithrix</taxon>
    </lineage>
</organism>
<comment type="similarity">
    <text evidence="1">Belongs to the type-I restriction system S methylase family.</text>
</comment>
<dbReference type="Pfam" id="PF01420">
    <property type="entry name" value="Methylase_S"/>
    <property type="match status" value="1"/>
</dbReference>
<protein>
    <submittedName>
        <fullName evidence="5">Restriction endonuclease subunit S</fullName>
    </submittedName>
</protein>
<dbReference type="SUPFAM" id="SSF116734">
    <property type="entry name" value="DNA methylase specificity domain"/>
    <property type="match status" value="2"/>
</dbReference>
<sequence>MKHINRNEFLSTKIPLPPLEEQKRIAAILDKADALRQKRRESIRLLDEFLRSVFLDMFGDDAEGKNYVNLEKLCFINPSKLEIKKSELELEASFLPMSSISEDGLLDLSKTGKVSELKKGFTYFREGDVLFAKITPSMENGKGAIAENLLNQIGFGTTELHVLRPKHPYKSSWLYTLLSSKKIRKKAASFMTGTAGQQRVPENFLRKLKVPPPDLEKMAIFDKIFYAVKNEKEKMKESNDIFKELFNSLVQRAFRGEL</sequence>
<keyword evidence="5" id="KW-0255">Endonuclease</keyword>
<dbReference type="InterPro" id="IPR000055">
    <property type="entry name" value="Restrct_endonuc_typeI_TRD"/>
</dbReference>
<keyword evidence="5" id="KW-0540">Nuclease</keyword>
<feature type="domain" description="Type I restriction modification DNA specificity" evidence="4">
    <location>
        <begin position="2"/>
        <end position="43"/>
    </location>
</feature>
<dbReference type="EMBL" id="DRQG01000022">
    <property type="protein sequence ID" value="HGY54549.1"/>
    <property type="molecule type" value="Genomic_DNA"/>
</dbReference>
<dbReference type="InterPro" id="IPR044946">
    <property type="entry name" value="Restrct_endonuc_typeI_TRD_sf"/>
</dbReference>
<reference evidence="5" key="1">
    <citation type="journal article" date="2020" name="mSystems">
        <title>Genome- and Community-Level Interaction Insights into Carbon Utilization and Element Cycling Functions of Hydrothermarchaeota in Hydrothermal Sediment.</title>
        <authorList>
            <person name="Zhou Z."/>
            <person name="Liu Y."/>
            <person name="Xu W."/>
            <person name="Pan J."/>
            <person name="Luo Z.H."/>
            <person name="Li M."/>
        </authorList>
    </citation>
    <scope>NUCLEOTIDE SEQUENCE [LARGE SCALE GENOMIC DNA]</scope>
    <source>
        <strain evidence="5">HyVt-577</strain>
    </source>
</reference>
<keyword evidence="3" id="KW-0238">DNA-binding</keyword>
<dbReference type="Gene3D" id="3.90.220.20">
    <property type="entry name" value="DNA methylase specificity domains"/>
    <property type="match status" value="2"/>
</dbReference>
<dbReference type="AlphaFoldDB" id="A0A7V4U0D5"/>
<evidence type="ECO:0000256" key="2">
    <source>
        <dbReference type="ARBA" id="ARBA00022747"/>
    </source>
</evidence>